<sequence>MLRPIATPQPMAGLPKARVLVRHTLFATCLGLLMAGFDTASAQDIGLRNSTILQGDALSHISGVANTNMAAGEGNRQANSGALSIGRASSTSGQLVQQARIDDSLTSLQDNVQIQDKAFRQASGWMSINQAAGQGNVQSNAFGMALGINVSSLDDRNLQRVLASQQGLNGGGDDSAEDTSRRVEIENTTFGGARGVIQVNQSAGTGNATRNSFRMNMALGQ</sequence>
<comment type="caution">
    <text evidence="2">The sequence shown here is derived from an EMBL/GenBank/DDBJ whole genome shotgun (WGS) entry which is preliminary data.</text>
</comment>
<feature type="chain" id="PRO_5022830078" description="Adhesin" evidence="1">
    <location>
        <begin position="43"/>
        <end position="221"/>
    </location>
</feature>
<evidence type="ECO:0008006" key="4">
    <source>
        <dbReference type="Google" id="ProtNLM"/>
    </source>
</evidence>
<feature type="signal peptide" evidence="1">
    <location>
        <begin position="1"/>
        <end position="42"/>
    </location>
</feature>
<evidence type="ECO:0000256" key="1">
    <source>
        <dbReference type="SAM" id="SignalP"/>
    </source>
</evidence>
<keyword evidence="3" id="KW-1185">Reference proteome</keyword>
<organism evidence="2 3">
    <name type="scientific">Halomonas eurihalina</name>
    <dbReference type="NCBI Taxonomy" id="42566"/>
    <lineage>
        <taxon>Bacteria</taxon>
        <taxon>Pseudomonadati</taxon>
        <taxon>Pseudomonadota</taxon>
        <taxon>Gammaproteobacteria</taxon>
        <taxon>Oceanospirillales</taxon>
        <taxon>Halomonadaceae</taxon>
        <taxon>Halomonas</taxon>
    </lineage>
</organism>
<evidence type="ECO:0000313" key="2">
    <source>
        <dbReference type="EMBL" id="TZG31591.1"/>
    </source>
</evidence>
<dbReference type="EMBL" id="VTPU01000025">
    <property type="protein sequence ID" value="TZG31591.1"/>
    <property type="molecule type" value="Genomic_DNA"/>
</dbReference>
<dbReference type="Proteomes" id="UP000324260">
    <property type="component" value="Unassembled WGS sequence"/>
</dbReference>
<keyword evidence="1" id="KW-0732">Signal</keyword>
<dbReference type="RefSeq" id="WP_149323523.1">
    <property type="nucleotide sequence ID" value="NZ_JARWAH010000002.1"/>
</dbReference>
<gene>
    <name evidence="2" type="ORF">FZZ93_17195</name>
</gene>
<name>A0A5D9CN97_HALER</name>
<reference evidence="2 3" key="1">
    <citation type="submission" date="2019-08" db="EMBL/GenBank/DDBJ databases">
        <title>Draft Genome Sequence of Halomonas eurihalina Isolated from Preserved Hide-surface.</title>
        <authorList>
            <person name="Hussain S.A."/>
            <person name="Xu A."/>
            <person name="Sarker M."/>
            <person name="Sommers C."/>
        </authorList>
    </citation>
    <scope>NUCLEOTIDE SEQUENCE [LARGE SCALE GENOMIC DNA]</scope>
    <source>
        <strain evidence="2 3">MS1</strain>
    </source>
</reference>
<accession>A0A5D9CN97</accession>
<dbReference type="AlphaFoldDB" id="A0A5D9CN97"/>
<evidence type="ECO:0000313" key="3">
    <source>
        <dbReference type="Proteomes" id="UP000324260"/>
    </source>
</evidence>
<proteinExistence type="predicted"/>
<dbReference type="OrthoDB" id="7008646at2"/>
<protein>
    <recommendedName>
        <fullName evidence="4">Adhesin</fullName>
    </recommendedName>
</protein>